<organism evidence="1 2">
    <name type="scientific">Monoraphidium neglectum</name>
    <dbReference type="NCBI Taxonomy" id="145388"/>
    <lineage>
        <taxon>Eukaryota</taxon>
        <taxon>Viridiplantae</taxon>
        <taxon>Chlorophyta</taxon>
        <taxon>core chlorophytes</taxon>
        <taxon>Chlorophyceae</taxon>
        <taxon>CS clade</taxon>
        <taxon>Sphaeropleales</taxon>
        <taxon>Selenastraceae</taxon>
        <taxon>Monoraphidium</taxon>
    </lineage>
</organism>
<gene>
    <name evidence="1" type="ORF">MNEG_1716</name>
</gene>
<dbReference type="Proteomes" id="UP000054498">
    <property type="component" value="Unassembled WGS sequence"/>
</dbReference>
<dbReference type="KEGG" id="mng:MNEG_1716"/>
<sequence>MTSFVQQEFVPLKGSQAAGPKYEPSVVFATWEGSYVSSGVNPVKQFEPVVLTAVVDGVLACKKEPFAYTKLFTFKQLGLSKPLVPTANGQGLQAMCSVTAMSQTPNPAGARLAQPWAYIWADPKSATADNSGLFLGCQDYAGGLKFDGVATVSCSFVAQLGSPSASSLSGRAKLASGLPGAAFPGADAGSYLGVSPPVPHDGEGAGALAAGADGGAAAVGQVVGDERPDFRSVVSAAVEAIG</sequence>
<protein>
    <submittedName>
        <fullName evidence="1">Uncharacterized protein</fullName>
    </submittedName>
</protein>
<name>A0A0D2LIH4_9CHLO</name>
<accession>A0A0D2LIH4</accession>
<dbReference type="GeneID" id="25734594"/>
<keyword evidence="2" id="KW-1185">Reference proteome</keyword>
<evidence type="ECO:0000313" key="1">
    <source>
        <dbReference type="EMBL" id="KIZ06239.1"/>
    </source>
</evidence>
<evidence type="ECO:0000313" key="2">
    <source>
        <dbReference type="Proteomes" id="UP000054498"/>
    </source>
</evidence>
<dbReference type="EMBL" id="KK100397">
    <property type="protein sequence ID" value="KIZ06239.1"/>
    <property type="molecule type" value="Genomic_DNA"/>
</dbReference>
<proteinExistence type="predicted"/>
<reference evidence="1 2" key="1">
    <citation type="journal article" date="2013" name="BMC Genomics">
        <title>Reconstruction of the lipid metabolism for the microalga Monoraphidium neglectum from its genome sequence reveals characteristics suitable for biofuel production.</title>
        <authorList>
            <person name="Bogen C."/>
            <person name="Al-Dilaimi A."/>
            <person name="Albersmeier A."/>
            <person name="Wichmann J."/>
            <person name="Grundmann M."/>
            <person name="Rupp O."/>
            <person name="Lauersen K.J."/>
            <person name="Blifernez-Klassen O."/>
            <person name="Kalinowski J."/>
            <person name="Goesmann A."/>
            <person name="Mussgnug J.H."/>
            <person name="Kruse O."/>
        </authorList>
    </citation>
    <scope>NUCLEOTIDE SEQUENCE [LARGE SCALE GENOMIC DNA]</scope>
    <source>
        <strain evidence="1 2">SAG 48.87</strain>
    </source>
</reference>
<dbReference type="AlphaFoldDB" id="A0A0D2LIH4"/>
<dbReference type="RefSeq" id="XP_013905258.1">
    <property type="nucleotide sequence ID" value="XM_014049804.1"/>
</dbReference>